<protein>
    <submittedName>
        <fullName evidence="2">DNA circularization protein</fullName>
    </submittedName>
</protein>
<name>A0ABV8ZYE8_9NEIS</name>
<accession>A0ABV8ZYE8</accession>
<feature type="domain" description="DNA circulation N-terminal" evidence="1">
    <location>
        <begin position="7"/>
        <end position="92"/>
    </location>
</feature>
<dbReference type="Pfam" id="PF07157">
    <property type="entry name" value="DNA_circ_N"/>
    <property type="match status" value="1"/>
</dbReference>
<reference evidence="3" key="1">
    <citation type="journal article" date="2019" name="Int. J. Syst. Evol. Microbiol.">
        <title>The Global Catalogue of Microorganisms (GCM) 10K type strain sequencing project: providing services to taxonomists for standard genome sequencing and annotation.</title>
        <authorList>
            <consortium name="The Broad Institute Genomics Platform"/>
            <consortium name="The Broad Institute Genome Sequencing Center for Infectious Disease"/>
            <person name="Wu L."/>
            <person name="Ma J."/>
        </authorList>
    </citation>
    <scope>NUCLEOTIDE SEQUENCE [LARGE SCALE GENOMIC DNA]</scope>
    <source>
        <strain evidence="3">CGMCC 4.7608</strain>
    </source>
</reference>
<comment type="caution">
    <text evidence="2">The sequence shown here is derived from an EMBL/GenBank/DDBJ whole genome shotgun (WGS) entry which is preliminary data.</text>
</comment>
<dbReference type="EMBL" id="JBHSEK010000017">
    <property type="protein sequence ID" value="MFC4491796.1"/>
    <property type="molecule type" value="Genomic_DNA"/>
</dbReference>
<organism evidence="2 3">
    <name type="scientific">Chromobacterium aquaticum</name>
    <dbReference type="NCBI Taxonomy" id="467180"/>
    <lineage>
        <taxon>Bacteria</taxon>
        <taxon>Pseudomonadati</taxon>
        <taxon>Pseudomonadota</taxon>
        <taxon>Betaproteobacteria</taxon>
        <taxon>Neisseriales</taxon>
        <taxon>Chromobacteriaceae</taxon>
        <taxon>Chromobacterium</taxon>
    </lineage>
</organism>
<proteinExistence type="predicted"/>
<evidence type="ECO:0000259" key="1">
    <source>
        <dbReference type="Pfam" id="PF07157"/>
    </source>
</evidence>
<evidence type="ECO:0000313" key="3">
    <source>
        <dbReference type="Proteomes" id="UP001595999"/>
    </source>
</evidence>
<dbReference type="InterPro" id="IPR009826">
    <property type="entry name" value="DNA_circ_N"/>
</dbReference>
<dbReference type="RefSeq" id="WP_231462983.1">
    <property type="nucleotide sequence ID" value="NZ_JAJOHW010000089.1"/>
</dbReference>
<evidence type="ECO:0000313" key="2">
    <source>
        <dbReference type="EMBL" id="MFC4491796.1"/>
    </source>
</evidence>
<gene>
    <name evidence="2" type="ORF">ACFO0R_19470</name>
</gene>
<keyword evidence="3" id="KW-1185">Reference proteome</keyword>
<sequence>MAWADTLLDASFRGVTFDCMRAVDSAQRDSASHEYPYLDGADVEDLGRKARRITMSAAFFGKDYENRLQSFLKVLDEPGHGELIHPVFGSIKEAQLLSYEIGHDADSPDYCTVELAFVEATPGNPFFVQQLPVQKAEAVSMLAETARFNGIDVFASAISALSGVTGSLSRLNALRDVMTGTLGAIRSQLQSIIGTTLDLIDYPRAFASDVVSLVSGMADLRSFDAGVIMSDWKSLTGQLNNVVQLPGAVASGSADTAGSGGESGGSVGAEAKPIPAKAEDVALLTAVVQTTVATTLAEVAGQILAAEAEKPTLSPPEIERIANDVRDSIQQAIETHRQLFPVEVFRPVTEALKDTALGTQDAASAVIEALPPLITRTVEAPGNLHLAAFRWYGDYTRAQELARLNPHLINPNALQVGDVLNAYAR</sequence>
<dbReference type="Proteomes" id="UP001595999">
    <property type="component" value="Unassembled WGS sequence"/>
</dbReference>